<dbReference type="GO" id="GO:0005829">
    <property type="term" value="C:cytosol"/>
    <property type="evidence" value="ECO:0007669"/>
    <property type="project" value="TreeGrafter"/>
</dbReference>
<dbReference type="GO" id="GO:0009146">
    <property type="term" value="P:purine nucleoside triphosphate catabolic process"/>
    <property type="evidence" value="ECO:0007669"/>
    <property type="project" value="UniProtKB-UniRule"/>
</dbReference>
<feature type="binding site" evidence="10">
    <location>
        <position position="76"/>
    </location>
    <ligand>
        <name>substrate</name>
    </ligand>
</feature>
<protein>
    <recommendedName>
        <fullName evidence="10">dITP/XTP pyrophosphatase</fullName>
        <ecNumber evidence="10">3.6.1.66</ecNumber>
    </recommendedName>
    <alternativeName>
        <fullName evidence="10">Non-canonical purine NTP pyrophosphatase</fullName>
    </alternativeName>
    <alternativeName>
        <fullName evidence="10">Non-standard purine NTP pyrophosphatase</fullName>
    </alternativeName>
    <alternativeName>
        <fullName evidence="10">Nucleoside-triphosphate diphosphatase</fullName>
    </alternativeName>
    <alternativeName>
        <fullName evidence="10">Nucleoside-triphosphate pyrophosphatase</fullName>
        <shortName evidence="10">NTPase</shortName>
    </alternativeName>
</protein>
<feature type="binding site" evidence="10">
    <location>
        <begin position="186"/>
        <end position="187"/>
    </location>
    <ligand>
        <name>substrate</name>
    </ligand>
</feature>
<dbReference type="GO" id="GO:0000166">
    <property type="term" value="F:nucleotide binding"/>
    <property type="evidence" value="ECO:0007669"/>
    <property type="project" value="UniProtKB-KW"/>
</dbReference>
<keyword evidence="7 10" id="KW-0546">Nucleotide metabolism</keyword>
<dbReference type="Proteomes" id="UP000629619">
    <property type="component" value="Unassembled WGS sequence"/>
</dbReference>
<evidence type="ECO:0000256" key="6">
    <source>
        <dbReference type="ARBA" id="ARBA00022842"/>
    </source>
</evidence>
<feature type="binding site" evidence="10">
    <location>
        <position position="75"/>
    </location>
    <ligand>
        <name>Mg(2+)</name>
        <dbReference type="ChEBI" id="CHEBI:18420"/>
    </ligand>
</feature>
<dbReference type="PANTHER" id="PTHR11067">
    <property type="entry name" value="INOSINE TRIPHOSPHATE PYROPHOSPHATASE/HAM1 PROTEIN"/>
    <property type="match status" value="1"/>
</dbReference>
<gene>
    <name evidence="12" type="ORF">Asi03nite_42840</name>
</gene>
<evidence type="ECO:0000313" key="13">
    <source>
        <dbReference type="Proteomes" id="UP000629619"/>
    </source>
</evidence>
<feature type="binding site" evidence="10">
    <location>
        <begin position="9"/>
        <end position="14"/>
    </location>
    <ligand>
        <name>substrate</name>
    </ligand>
</feature>
<dbReference type="FunFam" id="3.90.950.10:FF:000001">
    <property type="entry name" value="dITP/XTP pyrophosphatase"/>
    <property type="match status" value="1"/>
</dbReference>
<feature type="binding site" evidence="10">
    <location>
        <position position="181"/>
    </location>
    <ligand>
        <name>substrate</name>
    </ligand>
</feature>
<evidence type="ECO:0000256" key="5">
    <source>
        <dbReference type="ARBA" id="ARBA00022801"/>
    </source>
</evidence>
<comment type="catalytic activity">
    <reaction evidence="8 10">
        <text>dITP + H2O = dIMP + diphosphate + H(+)</text>
        <dbReference type="Rhea" id="RHEA:28342"/>
        <dbReference type="ChEBI" id="CHEBI:15377"/>
        <dbReference type="ChEBI" id="CHEBI:15378"/>
        <dbReference type="ChEBI" id="CHEBI:33019"/>
        <dbReference type="ChEBI" id="CHEBI:61194"/>
        <dbReference type="ChEBI" id="CHEBI:61382"/>
        <dbReference type="EC" id="3.6.1.66"/>
    </reaction>
</comment>
<comment type="cofactor">
    <cofactor evidence="10">
        <name>Mg(2+)</name>
        <dbReference type="ChEBI" id="CHEBI:18420"/>
    </cofactor>
    <text evidence="10">Binds 1 Mg(2+) ion per subunit.</text>
</comment>
<evidence type="ECO:0000256" key="7">
    <source>
        <dbReference type="ARBA" id="ARBA00023080"/>
    </source>
</evidence>
<dbReference type="GO" id="GO:0017111">
    <property type="term" value="F:ribonucleoside triphosphate phosphatase activity"/>
    <property type="evidence" value="ECO:0007669"/>
    <property type="project" value="InterPro"/>
</dbReference>
<comment type="subunit">
    <text evidence="2 10">Homodimer.</text>
</comment>
<dbReference type="Gene3D" id="3.90.950.10">
    <property type="match status" value="1"/>
</dbReference>
<organism evidence="12 13">
    <name type="scientific">Actinoplanes siamensis</name>
    <dbReference type="NCBI Taxonomy" id="1223317"/>
    <lineage>
        <taxon>Bacteria</taxon>
        <taxon>Bacillati</taxon>
        <taxon>Actinomycetota</taxon>
        <taxon>Actinomycetes</taxon>
        <taxon>Micromonosporales</taxon>
        <taxon>Micromonosporaceae</taxon>
        <taxon>Actinoplanes</taxon>
    </lineage>
</organism>
<dbReference type="GO" id="GO:0009117">
    <property type="term" value="P:nucleotide metabolic process"/>
    <property type="evidence" value="ECO:0007669"/>
    <property type="project" value="UniProtKB-KW"/>
</dbReference>
<dbReference type="NCBIfam" id="TIGR00042">
    <property type="entry name" value="RdgB/HAM1 family non-canonical purine NTP pyrophosphatase"/>
    <property type="match status" value="1"/>
</dbReference>
<dbReference type="GO" id="GO:0036222">
    <property type="term" value="F:XTP diphosphatase activity"/>
    <property type="evidence" value="ECO:0007669"/>
    <property type="project" value="UniProtKB-UniRule"/>
</dbReference>
<comment type="catalytic activity">
    <reaction evidence="9 10">
        <text>XTP + H2O = XMP + diphosphate + H(+)</text>
        <dbReference type="Rhea" id="RHEA:28610"/>
        <dbReference type="ChEBI" id="CHEBI:15377"/>
        <dbReference type="ChEBI" id="CHEBI:15378"/>
        <dbReference type="ChEBI" id="CHEBI:33019"/>
        <dbReference type="ChEBI" id="CHEBI:57464"/>
        <dbReference type="ChEBI" id="CHEBI:61314"/>
        <dbReference type="EC" id="3.6.1.66"/>
    </reaction>
</comment>
<feature type="binding site" evidence="10">
    <location>
        <begin position="158"/>
        <end position="161"/>
    </location>
    <ligand>
        <name>substrate</name>
    </ligand>
</feature>
<dbReference type="CDD" id="cd00515">
    <property type="entry name" value="HAM1"/>
    <property type="match status" value="1"/>
</dbReference>
<keyword evidence="6 10" id="KW-0460">Magnesium</keyword>
<keyword evidence="13" id="KW-1185">Reference proteome</keyword>
<comment type="catalytic activity">
    <reaction evidence="10">
        <text>ITP + H2O = IMP + diphosphate + H(+)</text>
        <dbReference type="Rhea" id="RHEA:29399"/>
        <dbReference type="ChEBI" id="CHEBI:15377"/>
        <dbReference type="ChEBI" id="CHEBI:15378"/>
        <dbReference type="ChEBI" id="CHEBI:33019"/>
        <dbReference type="ChEBI" id="CHEBI:58053"/>
        <dbReference type="ChEBI" id="CHEBI:61402"/>
        <dbReference type="EC" id="3.6.1.66"/>
    </reaction>
</comment>
<sequence>MSSRLLLATANKKKLVELQRILDAALGMSRIELVGLGDFPGYPEVPETGLTFGENALIKAREGAKRTGLPTVADDSGIAAHALNGMPGVFSARWSGRHGDDAANLDLLLAQISDVGDEHRGGAFVCAAALVLPNGREHLVEGRQSGRLLRARRGEGGFGYDPIFVGDGQDRTNAELSPAEKDAISHRGKAFRELAKVIAKELPR</sequence>
<keyword evidence="4 10" id="KW-0547">Nucleotide-binding</keyword>
<dbReference type="AlphaFoldDB" id="A0A919N955"/>
<comment type="caution">
    <text evidence="12">The sequence shown here is derived from an EMBL/GenBank/DDBJ whole genome shotgun (WGS) entry which is preliminary data.</text>
</comment>
<evidence type="ECO:0000256" key="1">
    <source>
        <dbReference type="ARBA" id="ARBA00008023"/>
    </source>
</evidence>
<dbReference type="GO" id="GO:0036220">
    <property type="term" value="F:ITP diphosphatase activity"/>
    <property type="evidence" value="ECO:0007669"/>
    <property type="project" value="UniProtKB-UniRule"/>
</dbReference>
<dbReference type="GO" id="GO:0035870">
    <property type="term" value="F:dITP diphosphatase activity"/>
    <property type="evidence" value="ECO:0007669"/>
    <property type="project" value="UniProtKB-UniRule"/>
</dbReference>
<evidence type="ECO:0000256" key="11">
    <source>
        <dbReference type="RuleBase" id="RU003781"/>
    </source>
</evidence>
<keyword evidence="3 10" id="KW-0479">Metal-binding</keyword>
<name>A0A919N955_9ACTN</name>
<feature type="active site" description="Proton acceptor" evidence="10">
    <location>
        <position position="75"/>
    </location>
</feature>
<proteinExistence type="inferred from homology"/>
<dbReference type="HAMAP" id="MF_01405">
    <property type="entry name" value="Non_canon_purine_NTPase"/>
    <property type="match status" value="1"/>
</dbReference>
<comment type="function">
    <text evidence="10">Pyrophosphatase that catalyzes the hydrolysis of nucleoside triphosphates to their monophosphate derivatives, with a high preference for the non-canonical purine nucleotides XTP (xanthosine triphosphate), dITP (deoxyinosine triphosphate) and ITP. Seems to function as a house-cleaning enzyme that removes non-canonical purine nucleotides from the nucleotide pool, thus preventing their incorporation into DNA/RNA and avoiding chromosomal lesions.</text>
</comment>
<comment type="caution">
    <text evidence="10">Lacks conserved residue(s) required for the propagation of feature annotation.</text>
</comment>
<evidence type="ECO:0000256" key="2">
    <source>
        <dbReference type="ARBA" id="ARBA00011738"/>
    </source>
</evidence>
<dbReference type="EC" id="3.6.1.66" evidence="10"/>
<dbReference type="PANTHER" id="PTHR11067:SF9">
    <property type="entry name" value="INOSINE TRIPHOSPHATE PYROPHOSPHATASE"/>
    <property type="match status" value="1"/>
</dbReference>
<dbReference type="EMBL" id="BOMW01000040">
    <property type="protein sequence ID" value="GIF06746.1"/>
    <property type="molecule type" value="Genomic_DNA"/>
</dbReference>
<dbReference type="Pfam" id="PF01725">
    <property type="entry name" value="Ham1p_like"/>
    <property type="match status" value="1"/>
</dbReference>
<dbReference type="InterPro" id="IPR020922">
    <property type="entry name" value="dITP/XTP_pyrophosphatase"/>
</dbReference>
<evidence type="ECO:0000256" key="3">
    <source>
        <dbReference type="ARBA" id="ARBA00022723"/>
    </source>
</evidence>
<dbReference type="GO" id="GO:0046872">
    <property type="term" value="F:metal ion binding"/>
    <property type="evidence" value="ECO:0007669"/>
    <property type="project" value="UniProtKB-KW"/>
</dbReference>
<comment type="similarity">
    <text evidence="1 10 11">Belongs to the HAM1 NTPase family.</text>
</comment>
<evidence type="ECO:0000256" key="4">
    <source>
        <dbReference type="ARBA" id="ARBA00022741"/>
    </source>
</evidence>
<evidence type="ECO:0000313" key="12">
    <source>
        <dbReference type="EMBL" id="GIF06746.1"/>
    </source>
</evidence>
<dbReference type="RefSeq" id="WP_203682184.1">
    <property type="nucleotide sequence ID" value="NZ_BOMW01000040.1"/>
</dbReference>
<evidence type="ECO:0000256" key="10">
    <source>
        <dbReference type="HAMAP-Rule" id="MF_01405"/>
    </source>
</evidence>
<reference evidence="12" key="1">
    <citation type="submission" date="2021-01" db="EMBL/GenBank/DDBJ databases">
        <title>Whole genome shotgun sequence of Actinoplanes siamensis NBRC 109076.</title>
        <authorList>
            <person name="Komaki H."/>
            <person name="Tamura T."/>
        </authorList>
    </citation>
    <scope>NUCLEOTIDE SEQUENCE</scope>
    <source>
        <strain evidence="12">NBRC 109076</strain>
    </source>
</reference>
<accession>A0A919N955</accession>
<keyword evidence="5 10" id="KW-0378">Hydrolase</keyword>
<dbReference type="InterPro" id="IPR029001">
    <property type="entry name" value="ITPase-like_fam"/>
</dbReference>
<evidence type="ECO:0000256" key="9">
    <source>
        <dbReference type="ARBA" id="ARBA00052017"/>
    </source>
</evidence>
<dbReference type="SUPFAM" id="SSF52972">
    <property type="entry name" value="ITPase-like"/>
    <property type="match status" value="1"/>
</dbReference>
<evidence type="ECO:0000256" key="8">
    <source>
        <dbReference type="ARBA" id="ARBA00051875"/>
    </source>
</evidence>
<dbReference type="InterPro" id="IPR002637">
    <property type="entry name" value="RdgB/HAM1"/>
</dbReference>